<gene>
    <name evidence="1" type="ORF">AJ78_02331</name>
</gene>
<evidence type="ECO:0000313" key="2">
    <source>
        <dbReference type="Proteomes" id="UP000182235"/>
    </source>
</evidence>
<accession>A0A1J9QNY4</accession>
<dbReference type="AlphaFoldDB" id="A0A1J9QNY4"/>
<name>A0A1J9QNY4_9EURO</name>
<protein>
    <submittedName>
        <fullName evidence="1">Uncharacterized protein</fullName>
    </submittedName>
</protein>
<dbReference type="EMBL" id="LGRN01000062">
    <property type="protein sequence ID" value="OJD17580.1"/>
    <property type="molecule type" value="Genomic_DNA"/>
</dbReference>
<keyword evidence="2" id="KW-1185">Reference proteome</keyword>
<sequence>MTLILSTISGRLSSSEHECRLETCVGCVCFAGVWLRIASLHSLQDLFFLLLTQHHSRDNTTVITAIIISRAKIDVGTCFELTHSLTTTVEPVASRDTEVIAILLDDDSAGPDNEYLDSVEVDIVEPGRVEIACKELGGA</sequence>
<reference evidence="1 2" key="1">
    <citation type="submission" date="2015-07" db="EMBL/GenBank/DDBJ databases">
        <title>Emmonsia species relationships and genome sequence.</title>
        <authorList>
            <consortium name="The Broad Institute Genomics Platform"/>
            <person name="Cuomo C.A."/>
            <person name="Munoz J.F."/>
            <person name="Imamovic A."/>
            <person name="Priest M.E."/>
            <person name="Young S."/>
            <person name="Clay O.K."/>
            <person name="McEwen J.G."/>
        </authorList>
    </citation>
    <scope>NUCLEOTIDE SEQUENCE [LARGE SCALE GENOMIC DNA]</scope>
    <source>
        <strain evidence="1 2">UAMH 9510</strain>
    </source>
</reference>
<organism evidence="1 2">
    <name type="scientific">Emergomyces pasteurianus Ep9510</name>
    <dbReference type="NCBI Taxonomy" id="1447872"/>
    <lineage>
        <taxon>Eukaryota</taxon>
        <taxon>Fungi</taxon>
        <taxon>Dikarya</taxon>
        <taxon>Ascomycota</taxon>
        <taxon>Pezizomycotina</taxon>
        <taxon>Eurotiomycetes</taxon>
        <taxon>Eurotiomycetidae</taxon>
        <taxon>Onygenales</taxon>
        <taxon>Ajellomycetaceae</taxon>
        <taxon>Emergomyces</taxon>
    </lineage>
</organism>
<dbReference type="Proteomes" id="UP000182235">
    <property type="component" value="Unassembled WGS sequence"/>
</dbReference>
<comment type="caution">
    <text evidence="1">The sequence shown here is derived from an EMBL/GenBank/DDBJ whole genome shotgun (WGS) entry which is preliminary data.</text>
</comment>
<proteinExistence type="predicted"/>
<evidence type="ECO:0000313" key="1">
    <source>
        <dbReference type="EMBL" id="OJD17580.1"/>
    </source>
</evidence>